<accession>A0ABN3PQZ4</accession>
<dbReference type="Proteomes" id="UP001501509">
    <property type="component" value="Unassembled WGS sequence"/>
</dbReference>
<evidence type="ECO:0008006" key="3">
    <source>
        <dbReference type="Google" id="ProtNLM"/>
    </source>
</evidence>
<proteinExistence type="predicted"/>
<comment type="caution">
    <text evidence="1">The sequence shown here is derived from an EMBL/GenBank/DDBJ whole genome shotgun (WGS) entry which is preliminary data.</text>
</comment>
<name>A0ABN3PQZ4_9ACTN</name>
<evidence type="ECO:0000313" key="1">
    <source>
        <dbReference type="EMBL" id="GAA2596288.1"/>
    </source>
</evidence>
<gene>
    <name evidence="1" type="ORF">GCM10010411_32170</name>
</gene>
<keyword evidence="2" id="KW-1185">Reference proteome</keyword>
<organism evidence="1 2">
    <name type="scientific">Actinomadura fulvescens</name>
    <dbReference type="NCBI Taxonomy" id="46160"/>
    <lineage>
        <taxon>Bacteria</taxon>
        <taxon>Bacillati</taxon>
        <taxon>Actinomycetota</taxon>
        <taxon>Actinomycetes</taxon>
        <taxon>Streptosporangiales</taxon>
        <taxon>Thermomonosporaceae</taxon>
        <taxon>Actinomadura</taxon>
    </lineage>
</organism>
<dbReference type="EMBL" id="BAAATD010000004">
    <property type="protein sequence ID" value="GAA2596288.1"/>
    <property type="molecule type" value="Genomic_DNA"/>
</dbReference>
<dbReference type="RefSeq" id="WP_344541672.1">
    <property type="nucleotide sequence ID" value="NZ_BAAATD010000004.1"/>
</dbReference>
<evidence type="ECO:0000313" key="2">
    <source>
        <dbReference type="Proteomes" id="UP001501509"/>
    </source>
</evidence>
<protein>
    <recommendedName>
        <fullName evidence="3">FXSXX-COOH protein</fullName>
    </recommendedName>
</protein>
<reference evidence="1 2" key="1">
    <citation type="journal article" date="2019" name="Int. J. Syst. Evol. Microbiol.">
        <title>The Global Catalogue of Microorganisms (GCM) 10K type strain sequencing project: providing services to taxonomists for standard genome sequencing and annotation.</title>
        <authorList>
            <consortium name="The Broad Institute Genomics Platform"/>
            <consortium name="The Broad Institute Genome Sequencing Center for Infectious Disease"/>
            <person name="Wu L."/>
            <person name="Ma J."/>
        </authorList>
    </citation>
    <scope>NUCLEOTIDE SEQUENCE [LARGE SCALE GENOMIC DNA]</scope>
    <source>
        <strain evidence="1 2">JCM 6833</strain>
    </source>
</reference>
<sequence>MAGEANSYETELIDVSGLSLRDLDSIEGSSLAKALQRLLTTDDTAPVAGFSAVIRPAEISSPA</sequence>